<dbReference type="AlphaFoldDB" id="A0A550CYS8"/>
<reference evidence="2 3" key="1">
    <citation type="journal article" date="2019" name="New Phytol.">
        <title>Comparative genomics reveals unique wood-decay strategies and fruiting body development in the Schizophyllaceae.</title>
        <authorList>
            <person name="Almasi E."/>
            <person name="Sahu N."/>
            <person name="Krizsan K."/>
            <person name="Balint B."/>
            <person name="Kovacs G.M."/>
            <person name="Kiss B."/>
            <person name="Cseklye J."/>
            <person name="Drula E."/>
            <person name="Henrissat B."/>
            <person name="Nagy I."/>
            <person name="Chovatia M."/>
            <person name="Adam C."/>
            <person name="LaButti K."/>
            <person name="Lipzen A."/>
            <person name="Riley R."/>
            <person name="Grigoriev I.V."/>
            <person name="Nagy L.G."/>
        </authorList>
    </citation>
    <scope>NUCLEOTIDE SEQUENCE [LARGE SCALE GENOMIC DNA]</scope>
    <source>
        <strain evidence="2 3">NL-1724</strain>
    </source>
</reference>
<dbReference type="OrthoDB" id="3206101at2759"/>
<feature type="transmembrane region" description="Helical" evidence="1">
    <location>
        <begin position="179"/>
        <end position="202"/>
    </location>
</feature>
<feature type="transmembrane region" description="Helical" evidence="1">
    <location>
        <begin position="88"/>
        <end position="110"/>
    </location>
</feature>
<keyword evidence="1" id="KW-1133">Transmembrane helix</keyword>
<gene>
    <name evidence="2" type="ORF">BD626DRAFT_475795</name>
</gene>
<name>A0A550CYS8_9AGAR</name>
<keyword evidence="1" id="KW-0812">Transmembrane</keyword>
<feature type="transmembrane region" description="Helical" evidence="1">
    <location>
        <begin position="214"/>
        <end position="232"/>
    </location>
</feature>
<sequence>MASHLGNYNAQSALSYAGGVFLLCEFLDTSAFERRWIWRTSRKRKPFNAIKLVFLLAKYSGIITQLLSIAVITRVYDVDGPTISGCSTWIWLHFGAQYVLWTCLEVLLMLRIYALYGQSKFMGAFLILFMMAEMAVAGYFIIGHVVIEAGPALPIPPYFFAIEEGYCIHNVALGLPIQVMYLGFIQLTTHILILALTLARCVPALRVHHTLKRLLHQLIVDGLIGFIVVVGACGSPGNSRPLLSYICLQP</sequence>
<keyword evidence="1" id="KW-0472">Membrane</keyword>
<evidence type="ECO:0000256" key="1">
    <source>
        <dbReference type="SAM" id="Phobius"/>
    </source>
</evidence>
<organism evidence="2 3">
    <name type="scientific">Schizophyllum amplum</name>
    <dbReference type="NCBI Taxonomy" id="97359"/>
    <lineage>
        <taxon>Eukaryota</taxon>
        <taxon>Fungi</taxon>
        <taxon>Dikarya</taxon>
        <taxon>Basidiomycota</taxon>
        <taxon>Agaricomycotina</taxon>
        <taxon>Agaricomycetes</taxon>
        <taxon>Agaricomycetidae</taxon>
        <taxon>Agaricales</taxon>
        <taxon>Schizophyllaceae</taxon>
        <taxon>Schizophyllum</taxon>
    </lineage>
</organism>
<feature type="transmembrane region" description="Helical" evidence="1">
    <location>
        <begin position="52"/>
        <end position="76"/>
    </location>
</feature>
<dbReference type="Proteomes" id="UP000320762">
    <property type="component" value="Unassembled WGS sequence"/>
</dbReference>
<feature type="transmembrane region" description="Helical" evidence="1">
    <location>
        <begin position="122"/>
        <end position="147"/>
    </location>
</feature>
<accession>A0A550CYS8</accession>
<dbReference type="EMBL" id="VDMD01000001">
    <property type="protein sequence ID" value="TRM69930.1"/>
    <property type="molecule type" value="Genomic_DNA"/>
</dbReference>
<evidence type="ECO:0000313" key="3">
    <source>
        <dbReference type="Proteomes" id="UP000320762"/>
    </source>
</evidence>
<evidence type="ECO:0000313" key="2">
    <source>
        <dbReference type="EMBL" id="TRM69930.1"/>
    </source>
</evidence>
<protein>
    <submittedName>
        <fullName evidence="2">Uncharacterized protein</fullName>
    </submittedName>
</protein>
<comment type="caution">
    <text evidence="2">The sequence shown here is derived from an EMBL/GenBank/DDBJ whole genome shotgun (WGS) entry which is preliminary data.</text>
</comment>
<keyword evidence="3" id="KW-1185">Reference proteome</keyword>
<proteinExistence type="predicted"/>
<feature type="transmembrane region" description="Helical" evidence="1">
    <location>
        <begin position="13"/>
        <end position="32"/>
    </location>
</feature>